<evidence type="ECO:0000313" key="5">
    <source>
        <dbReference type="Proteomes" id="UP001303946"/>
    </source>
</evidence>
<accession>A0ABZ0CW83</accession>
<evidence type="ECO:0000256" key="2">
    <source>
        <dbReference type="PROSITE-ProRule" id="PRU00169"/>
    </source>
</evidence>
<sequence>MKILIADDYPDVADLLSELLQLEFDCETVVVLNGADALHEALKRRPDVSLLDIDMPIMAGVECAAAMRLKWGTDAGLIVAVTGRSSREAGESGHFNHVLRKPTDFEELVKLIRARFPSNPLPDPEPVPGAA</sequence>
<dbReference type="Pfam" id="PF00072">
    <property type="entry name" value="Response_reg"/>
    <property type="match status" value="1"/>
</dbReference>
<dbReference type="Proteomes" id="UP001303946">
    <property type="component" value="Chromosome"/>
</dbReference>
<dbReference type="InterPro" id="IPR050595">
    <property type="entry name" value="Bact_response_regulator"/>
</dbReference>
<gene>
    <name evidence="4" type="ORF">RXV79_19655</name>
</gene>
<evidence type="ECO:0000313" key="4">
    <source>
        <dbReference type="EMBL" id="WOB07123.1"/>
    </source>
</evidence>
<dbReference type="PROSITE" id="PS50110">
    <property type="entry name" value="RESPONSE_REGULATORY"/>
    <property type="match status" value="1"/>
</dbReference>
<protein>
    <submittedName>
        <fullName evidence="4">Response regulator</fullName>
    </submittedName>
</protein>
<keyword evidence="5" id="KW-1185">Reference proteome</keyword>
<reference evidence="4 5" key="1">
    <citation type="submission" date="2023-10" db="EMBL/GenBank/DDBJ databases">
        <title>Bacteria for the degradation of biodegradable plastic PBAT(Polybutylene adipate terephthalate).</title>
        <authorList>
            <person name="Weon H.-Y."/>
            <person name="Yeon J."/>
        </authorList>
    </citation>
    <scope>NUCLEOTIDE SEQUENCE [LARGE SCALE GENOMIC DNA]</scope>
    <source>
        <strain evidence="4 5">SBD 7-3</strain>
    </source>
</reference>
<dbReference type="Gene3D" id="3.40.50.2300">
    <property type="match status" value="1"/>
</dbReference>
<organism evidence="4 5">
    <name type="scientific">Piscinibacter gummiphilus</name>
    <dbReference type="NCBI Taxonomy" id="946333"/>
    <lineage>
        <taxon>Bacteria</taxon>
        <taxon>Pseudomonadati</taxon>
        <taxon>Pseudomonadota</taxon>
        <taxon>Betaproteobacteria</taxon>
        <taxon>Burkholderiales</taxon>
        <taxon>Sphaerotilaceae</taxon>
        <taxon>Piscinibacter</taxon>
    </lineage>
</organism>
<dbReference type="PANTHER" id="PTHR44591">
    <property type="entry name" value="STRESS RESPONSE REGULATOR PROTEIN 1"/>
    <property type="match status" value="1"/>
</dbReference>
<dbReference type="SUPFAM" id="SSF52172">
    <property type="entry name" value="CheY-like"/>
    <property type="match status" value="1"/>
</dbReference>
<evidence type="ECO:0000256" key="1">
    <source>
        <dbReference type="ARBA" id="ARBA00022553"/>
    </source>
</evidence>
<dbReference type="InterPro" id="IPR001789">
    <property type="entry name" value="Sig_transdc_resp-reg_receiver"/>
</dbReference>
<feature type="modified residue" description="4-aspartylphosphate" evidence="2">
    <location>
        <position position="52"/>
    </location>
</feature>
<dbReference type="EMBL" id="CP136336">
    <property type="protein sequence ID" value="WOB07123.1"/>
    <property type="molecule type" value="Genomic_DNA"/>
</dbReference>
<name>A0ABZ0CW83_9BURK</name>
<dbReference type="PANTHER" id="PTHR44591:SF3">
    <property type="entry name" value="RESPONSE REGULATORY DOMAIN-CONTAINING PROTEIN"/>
    <property type="match status" value="1"/>
</dbReference>
<dbReference type="RefSeq" id="WP_316699797.1">
    <property type="nucleotide sequence ID" value="NZ_CP136336.1"/>
</dbReference>
<keyword evidence="1 2" id="KW-0597">Phosphoprotein</keyword>
<dbReference type="InterPro" id="IPR011006">
    <property type="entry name" value="CheY-like_superfamily"/>
</dbReference>
<feature type="domain" description="Response regulatory" evidence="3">
    <location>
        <begin position="2"/>
        <end position="116"/>
    </location>
</feature>
<proteinExistence type="predicted"/>
<dbReference type="SMART" id="SM00448">
    <property type="entry name" value="REC"/>
    <property type="match status" value="1"/>
</dbReference>
<evidence type="ECO:0000259" key="3">
    <source>
        <dbReference type="PROSITE" id="PS50110"/>
    </source>
</evidence>